<keyword evidence="11" id="KW-1185">Reference proteome</keyword>
<feature type="transmembrane region" description="Helical" evidence="9">
    <location>
        <begin position="450"/>
        <end position="467"/>
    </location>
</feature>
<dbReference type="PATRIC" id="fig|1030841.3.peg.726"/>
<name>G4CNS9_9NEIS</name>
<organism evidence="10 11">
    <name type="scientific">Neisseria wadsworthii 9715</name>
    <dbReference type="NCBI Taxonomy" id="1030841"/>
    <lineage>
        <taxon>Bacteria</taxon>
        <taxon>Pseudomonadati</taxon>
        <taxon>Pseudomonadota</taxon>
        <taxon>Betaproteobacteria</taxon>
        <taxon>Neisseriales</taxon>
        <taxon>Neisseriaceae</taxon>
        <taxon>Neisseria</taxon>
    </lineage>
</organism>
<dbReference type="PANTHER" id="PTHR43337">
    <property type="entry name" value="XANTHINE/URACIL PERMEASE C887.17-RELATED"/>
    <property type="match status" value="1"/>
</dbReference>
<dbReference type="HOGENOM" id="CLU_024508_0_1_4"/>
<evidence type="ECO:0000256" key="2">
    <source>
        <dbReference type="ARBA" id="ARBA00005697"/>
    </source>
</evidence>
<feature type="transmembrane region" description="Helical" evidence="9">
    <location>
        <begin position="377"/>
        <end position="395"/>
    </location>
</feature>
<evidence type="ECO:0000256" key="4">
    <source>
        <dbReference type="ARBA" id="ARBA00022475"/>
    </source>
</evidence>
<dbReference type="InterPro" id="IPR026033">
    <property type="entry name" value="Azg-like_bact_archaea"/>
</dbReference>
<feature type="transmembrane region" description="Helical" evidence="9">
    <location>
        <begin position="230"/>
        <end position="249"/>
    </location>
</feature>
<keyword evidence="5 8" id="KW-0812">Transmembrane</keyword>
<feature type="transmembrane region" description="Helical" evidence="9">
    <location>
        <begin position="76"/>
        <end position="101"/>
    </location>
</feature>
<feature type="transmembrane region" description="Helical" evidence="9">
    <location>
        <begin position="273"/>
        <end position="298"/>
    </location>
</feature>
<keyword evidence="4 8" id="KW-1003">Cell membrane</keyword>
<evidence type="ECO:0000256" key="3">
    <source>
        <dbReference type="ARBA" id="ARBA00022448"/>
    </source>
</evidence>
<feature type="transmembrane region" description="Helical" evidence="9">
    <location>
        <begin position="121"/>
        <end position="143"/>
    </location>
</feature>
<accession>G4CNS9</accession>
<comment type="caution">
    <text evidence="10">The sequence shown here is derived from an EMBL/GenBank/DDBJ whole genome shotgun (WGS) entry which is preliminary data.</text>
</comment>
<evidence type="ECO:0000256" key="9">
    <source>
        <dbReference type="SAM" id="Phobius"/>
    </source>
</evidence>
<feature type="transmembrane region" description="Helical" evidence="9">
    <location>
        <begin position="45"/>
        <end position="64"/>
    </location>
</feature>
<feature type="transmembrane region" description="Helical" evidence="9">
    <location>
        <begin position="415"/>
        <end position="438"/>
    </location>
</feature>
<keyword evidence="6 8" id="KW-1133">Transmembrane helix</keyword>
<comment type="subcellular location">
    <subcellularLocation>
        <location evidence="1 8">Cell membrane</location>
        <topology evidence="1 8">Multi-pass membrane protein</topology>
    </subcellularLocation>
</comment>
<evidence type="ECO:0000256" key="8">
    <source>
        <dbReference type="PIRNR" id="PIRNR005353"/>
    </source>
</evidence>
<evidence type="ECO:0000256" key="6">
    <source>
        <dbReference type="ARBA" id="ARBA00022989"/>
    </source>
</evidence>
<sequence>MFQTGILHCFINLYSIWMIMTDSQNNLLEKLFKLKENGTNVRTEILAGLTTFLTMCYIVIVNPLTLSNAGMDFGAVFVATCISAAIGCFIMGALANYPIALAPGMGLNAYFTYAVVDGMGVPWQVALAAVFMSGIIFIVFSFLKVREMLVNALPMSLKMAIAAGIGMFLALIALKGAGVIVDNPATLVGMGQFRVPSPDNPEVKMINWPPILALLGFFLVIMLDRFRVKGAIILAILAITAIAAALGLTKFEGLISAVPSIEPTFMQMDFNGLFNGSMIAVIFVFFLVDLFDSTGTLVGVSHRAGLLVNGKLPRLKKALFADSTAIVAGAALGTSSTTPYIESASGVAAGGRTGLTAVTVGVLMLACLWFSPLAKAVPAFATAPALLYIGVHMMRSATEIDWNDMTEAAPAFITIIFMPFSYSIADGIAMGFITYAVIKLICGRAKEVTPMVWIVAAAWAAKFWYLGT</sequence>
<dbReference type="GO" id="GO:0005886">
    <property type="term" value="C:plasma membrane"/>
    <property type="evidence" value="ECO:0007669"/>
    <property type="project" value="UniProtKB-SubCell"/>
</dbReference>
<dbReference type="InterPro" id="IPR006043">
    <property type="entry name" value="NCS2"/>
</dbReference>
<proteinExistence type="inferred from homology"/>
<dbReference type="Proteomes" id="UP000005336">
    <property type="component" value="Unassembled WGS sequence"/>
</dbReference>
<evidence type="ECO:0000256" key="1">
    <source>
        <dbReference type="ARBA" id="ARBA00004651"/>
    </source>
</evidence>
<dbReference type="Pfam" id="PF00860">
    <property type="entry name" value="Xan_ur_permease"/>
    <property type="match status" value="1"/>
</dbReference>
<dbReference type="PIRSF" id="PIRSF005353">
    <property type="entry name" value="PbuG"/>
    <property type="match status" value="1"/>
</dbReference>
<feature type="transmembrane region" description="Helical" evidence="9">
    <location>
        <begin position="205"/>
        <end position="223"/>
    </location>
</feature>
<feature type="transmembrane region" description="Helical" evidence="9">
    <location>
        <begin position="319"/>
        <end position="341"/>
    </location>
</feature>
<feature type="transmembrane region" description="Helical" evidence="9">
    <location>
        <begin position="155"/>
        <end position="174"/>
    </location>
</feature>
<evidence type="ECO:0000313" key="11">
    <source>
        <dbReference type="Proteomes" id="UP000005336"/>
    </source>
</evidence>
<dbReference type="STRING" id="1030841.HMPREF9370_0738"/>
<dbReference type="AlphaFoldDB" id="G4CNS9"/>
<gene>
    <name evidence="10" type="primary">yieG</name>
    <name evidence="10" type="ORF">HMPREF9370_0738</name>
</gene>
<keyword evidence="3 8" id="KW-0813">Transport</keyword>
<reference evidence="10 11" key="1">
    <citation type="submission" date="2011-06" db="EMBL/GenBank/DDBJ databases">
        <authorList>
            <person name="Muzny D."/>
            <person name="Qin X."/>
            <person name="Deng J."/>
            <person name="Jiang H."/>
            <person name="Liu Y."/>
            <person name="Qu J."/>
            <person name="Song X.-Z."/>
            <person name="Zhang L."/>
            <person name="Thornton R."/>
            <person name="Coyle M."/>
            <person name="Francisco L."/>
            <person name="Jackson L."/>
            <person name="Javaid M."/>
            <person name="Korchina V."/>
            <person name="Kovar C."/>
            <person name="Mata R."/>
            <person name="Mathew T."/>
            <person name="Ngo R."/>
            <person name="Nguyen L."/>
            <person name="Nguyen N."/>
            <person name="Okwuonu G."/>
            <person name="Ongeri F."/>
            <person name="Pham C."/>
            <person name="Simmons D."/>
            <person name="Wilczek-Boney K."/>
            <person name="Hale W."/>
            <person name="Jakkamsetti A."/>
            <person name="Pham P."/>
            <person name="Ruth R."/>
            <person name="San Lucas F."/>
            <person name="Warren J."/>
            <person name="Zhang J."/>
            <person name="Zhao Z."/>
            <person name="Zhou C."/>
            <person name="Zhu D."/>
            <person name="Lee S."/>
            <person name="Bess C."/>
            <person name="Blankenburg K."/>
            <person name="Forbes L."/>
            <person name="Fu Q."/>
            <person name="Gubbala S."/>
            <person name="Hirani K."/>
            <person name="Jayaseelan J.C."/>
            <person name="Lara F."/>
            <person name="Munidasa M."/>
            <person name="Palculict T."/>
            <person name="Patil S."/>
            <person name="Pu L.-L."/>
            <person name="Saada N."/>
            <person name="Tang L."/>
            <person name="Weissenberger G."/>
            <person name="Zhu Y."/>
            <person name="Hemphill L."/>
            <person name="Shang Y."/>
            <person name="Youmans B."/>
            <person name="Ayvaz T."/>
            <person name="Ross M."/>
            <person name="Santibanez J."/>
            <person name="Aqrawi P."/>
            <person name="Gross S."/>
            <person name="Joshi V."/>
            <person name="Fowler G."/>
            <person name="Nazareth L."/>
            <person name="Reid J."/>
            <person name="Worley K."/>
            <person name="Petrosino J."/>
            <person name="Highlander S."/>
            <person name="Gibbs R."/>
        </authorList>
    </citation>
    <scope>NUCLEOTIDE SEQUENCE [LARGE SCALE GENOMIC DNA]</scope>
    <source>
        <strain evidence="10 11">9715</strain>
    </source>
</reference>
<evidence type="ECO:0000256" key="5">
    <source>
        <dbReference type="ARBA" id="ARBA00022692"/>
    </source>
</evidence>
<dbReference type="EMBL" id="AGAZ01000031">
    <property type="protein sequence ID" value="EGZ48951.1"/>
    <property type="molecule type" value="Genomic_DNA"/>
</dbReference>
<protein>
    <submittedName>
        <fullName evidence="10">NCS2 family nucleobase:cation symporter-2</fullName>
    </submittedName>
</protein>
<keyword evidence="7 8" id="KW-0472">Membrane</keyword>
<evidence type="ECO:0000313" key="10">
    <source>
        <dbReference type="EMBL" id="EGZ48951.1"/>
    </source>
</evidence>
<dbReference type="PANTHER" id="PTHR43337:SF1">
    <property type="entry name" value="XANTHINE_URACIL PERMEASE C887.17-RELATED"/>
    <property type="match status" value="1"/>
</dbReference>
<evidence type="ECO:0000256" key="7">
    <source>
        <dbReference type="ARBA" id="ARBA00023136"/>
    </source>
</evidence>
<dbReference type="InterPro" id="IPR045018">
    <property type="entry name" value="Azg-like"/>
</dbReference>
<comment type="similarity">
    <text evidence="2 8">Belongs to the nucleobase:cation symporter-2 (NCS2) (TC 2.A.40) family. Azg-like subfamily.</text>
</comment>
<dbReference type="GO" id="GO:0005345">
    <property type="term" value="F:purine nucleobase transmembrane transporter activity"/>
    <property type="evidence" value="ECO:0007669"/>
    <property type="project" value="TreeGrafter"/>
</dbReference>